<evidence type="ECO:0000313" key="2">
    <source>
        <dbReference type="Proteomes" id="UP000198916"/>
    </source>
</evidence>
<organism evidence="1 2">
    <name type="scientific">Parapedobacter koreensis</name>
    <dbReference type="NCBI Taxonomy" id="332977"/>
    <lineage>
        <taxon>Bacteria</taxon>
        <taxon>Pseudomonadati</taxon>
        <taxon>Bacteroidota</taxon>
        <taxon>Sphingobacteriia</taxon>
        <taxon>Sphingobacteriales</taxon>
        <taxon>Sphingobacteriaceae</taxon>
        <taxon>Parapedobacter</taxon>
    </lineage>
</organism>
<dbReference type="STRING" id="332977.SAMN05421740_103533"/>
<accession>A0A1H7MIZ0</accession>
<dbReference type="InterPro" id="IPR014710">
    <property type="entry name" value="RmlC-like_jellyroll"/>
</dbReference>
<dbReference type="Proteomes" id="UP000198916">
    <property type="component" value="Unassembled WGS sequence"/>
</dbReference>
<reference evidence="2" key="1">
    <citation type="submission" date="2016-10" db="EMBL/GenBank/DDBJ databases">
        <authorList>
            <person name="Varghese N."/>
            <person name="Submissions S."/>
        </authorList>
    </citation>
    <scope>NUCLEOTIDE SEQUENCE [LARGE SCALE GENOMIC DNA]</scope>
    <source>
        <strain evidence="2">Jip14</strain>
    </source>
</reference>
<dbReference type="EMBL" id="FNZR01000003">
    <property type="protein sequence ID" value="SEL11039.1"/>
    <property type="molecule type" value="Genomic_DNA"/>
</dbReference>
<dbReference type="AlphaFoldDB" id="A0A1H7MIZ0"/>
<dbReference type="Gene3D" id="2.60.120.10">
    <property type="entry name" value="Jelly Rolls"/>
    <property type="match status" value="1"/>
</dbReference>
<dbReference type="InterPro" id="IPR018490">
    <property type="entry name" value="cNMP-bd_dom_sf"/>
</dbReference>
<dbReference type="GO" id="GO:0016301">
    <property type="term" value="F:kinase activity"/>
    <property type="evidence" value="ECO:0007669"/>
    <property type="project" value="UniProtKB-KW"/>
</dbReference>
<dbReference type="OrthoDB" id="1092431at2"/>
<keyword evidence="1" id="KW-0418">Kinase</keyword>
<keyword evidence="1" id="KW-0808">Transferase</keyword>
<dbReference type="RefSeq" id="WP_090605098.1">
    <property type="nucleotide sequence ID" value="NZ_FNZR01000003.1"/>
</dbReference>
<gene>
    <name evidence="1" type="ORF">SAMN05421740_103533</name>
</gene>
<keyword evidence="2" id="KW-1185">Reference proteome</keyword>
<sequence>MNEFAPIISNVSRFIDLTAEETQIFISHLRIVIAKKKQFIVQPGFVCQYRSYVLKGALRTYLLANDGQEHTIALSIEDWWTSDFASYITQEPATLFVEATEDATLIQLSHKDEQELYKLIPKFERFFRLQVERSGVSIQKRMLSSLSKTAEERYDELINRNPQFLQRFPQYVIASYLGMTTQFLSRIRKLKARS</sequence>
<name>A0A1H7MIZ0_9SPHI</name>
<protein>
    <submittedName>
        <fullName evidence="1">cAMP-binding domain of CRP or a regulatory subunit of cAMP-dependent protein kinases</fullName>
    </submittedName>
</protein>
<proteinExistence type="predicted"/>
<dbReference type="SUPFAM" id="SSF51206">
    <property type="entry name" value="cAMP-binding domain-like"/>
    <property type="match status" value="1"/>
</dbReference>
<evidence type="ECO:0000313" key="1">
    <source>
        <dbReference type="EMBL" id="SEL11039.1"/>
    </source>
</evidence>